<evidence type="ECO:0000313" key="2">
    <source>
        <dbReference type="EMBL" id="AMY10644.1"/>
    </source>
</evidence>
<reference evidence="3" key="2">
    <citation type="submission" date="2016-04" db="EMBL/GenBank/DDBJ databases">
        <title>First Complete Genome Sequence of a Subdivision 6 Acidobacterium.</title>
        <authorList>
            <person name="Huang S."/>
            <person name="Vieira S."/>
            <person name="Bunk B."/>
            <person name="Riedel T."/>
            <person name="Sproeer C."/>
            <person name="Overmann J."/>
        </authorList>
    </citation>
    <scope>NUCLEOTIDE SEQUENCE [LARGE SCALE GENOMIC DNA]</scope>
    <source>
        <strain evidence="3">DSM 100886 HEG_-6_39</strain>
    </source>
</reference>
<evidence type="ECO:0000256" key="1">
    <source>
        <dbReference type="SAM" id="MobiDB-lite"/>
    </source>
</evidence>
<reference evidence="2 3" key="1">
    <citation type="journal article" date="2016" name="Genome Announc.">
        <title>First Complete Genome Sequence of a Subdivision 6 Acidobacterium Strain.</title>
        <authorList>
            <person name="Huang S."/>
            <person name="Vieira S."/>
            <person name="Bunk B."/>
            <person name="Riedel T."/>
            <person name="Sproer C."/>
            <person name="Overmann J."/>
        </authorList>
    </citation>
    <scope>NUCLEOTIDE SEQUENCE [LARGE SCALE GENOMIC DNA]</scope>
    <source>
        <strain evidence="3">DSM 100886 HEG_-6_39</strain>
    </source>
</reference>
<organism evidence="2 3">
    <name type="scientific">Luteitalea pratensis</name>
    <dbReference type="NCBI Taxonomy" id="1855912"/>
    <lineage>
        <taxon>Bacteria</taxon>
        <taxon>Pseudomonadati</taxon>
        <taxon>Acidobacteriota</taxon>
        <taxon>Vicinamibacteria</taxon>
        <taxon>Vicinamibacterales</taxon>
        <taxon>Vicinamibacteraceae</taxon>
        <taxon>Luteitalea</taxon>
    </lineage>
</organism>
<dbReference type="KEGG" id="abac:LuPra_03882"/>
<feature type="region of interest" description="Disordered" evidence="1">
    <location>
        <begin position="35"/>
        <end position="56"/>
    </location>
</feature>
<feature type="compositionally biased region" description="Polar residues" evidence="1">
    <location>
        <begin position="35"/>
        <end position="47"/>
    </location>
</feature>
<dbReference type="AlphaFoldDB" id="A0A143PS54"/>
<dbReference type="InterPro" id="IPR032710">
    <property type="entry name" value="NTF2-like_dom_sf"/>
</dbReference>
<name>A0A143PS54_LUTPR</name>
<dbReference type="EMBL" id="CP015136">
    <property type="protein sequence ID" value="AMY10644.1"/>
    <property type="molecule type" value="Genomic_DNA"/>
</dbReference>
<gene>
    <name evidence="2" type="ORF">LuPra_03882</name>
</gene>
<dbReference type="STRING" id="1855912.LuPra_03882"/>
<evidence type="ECO:0000313" key="3">
    <source>
        <dbReference type="Proteomes" id="UP000076079"/>
    </source>
</evidence>
<protein>
    <submittedName>
        <fullName evidence="2">Uncharacterized protein</fullName>
    </submittedName>
</protein>
<dbReference type="SUPFAM" id="SSF54427">
    <property type="entry name" value="NTF2-like"/>
    <property type="match status" value="1"/>
</dbReference>
<proteinExistence type="predicted"/>
<accession>A0A143PS54</accession>
<sequence>MATPTLLRTARVAETAVADPPLLSVPARATTNVAPALTTDSPSTHSLAATTGSAAERERAARAASALPRHAPGEQYPRLVVALATPGVVPALGVSPATDATVERDRRDAPPPIEVPPVIVPATLEAAAVPAPGLHDSAPMLASAIPAREVIRETPLAAEPTTHAAATEMTASAAVPAALEVASVREALSRYGAAYSRLDAAAARAVWPSVDARALGRAFAELRSQRVTFDDCDIAVDGLRARAACRGATTYVPRAGDQSPRTEARAWRFELEKSRDANWRIASANISVPRESTRAR</sequence>
<dbReference type="Proteomes" id="UP000076079">
    <property type="component" value="Chromosome"/>
</dbReference>
<keyword evidence="3" id="KW-1185">Reference proteome</keyword>